<reference evidence="2" key="1">
    <citation type="submission" date="2022-10" db="EMBL/GenBank/DDBJ databases">
        <title>Novel sulphate-reducing endosymbionts in the free-living metamonad Anaeramoeba.</title>
        <authorList>
            <person name="Jerlstrom-Hultqvist J."/>
            <person name="Cepicka I."/>
            <person name="Gallot-Lavallee L."/>
            <person name="Salas-Leiva D."/>
            <person name="Curtis B.A."/>
            <person name="Zahonova K."/>
            <person name="Pipaliya S."/>
            <person name="Dacks J."/>
            <person name="Roger A.J."/>
        </authorList>
    </citation>
    <scope>NUCLEOTIDE SEQUENCE</scope>
    <source>
        <strain evidence="2">BMAN</strain>
    </source>
</reference>
<dbReference type="OrthoDB" id="2340634at2759"/>
<dbReference type="Pfam" id="PF07534">
    <property type="entry name" value="TLD"/>
    <property type="match status" value="1"/>
</dbReference>
<gene>
    <name evidence="2" type="ORF">M0811_09503</name>
</gene>
<accession>A0A9Q0LG40</accession>
<dbReference type="EMBL" id="JAPDFW010000082">
    <property type="protein sequence ID" value="KAJ5072123.1"/>
    <property type="molecule type" value="Genomic_DNA"/>
</dbReference>
<proteinExistence type="predicted"/>
<dbReference type="Proteomes" id="UP001149090">
    <property type="component" value="Unassembled WGS sequence"/>
</dbReference>
<feature type="domain" description="TLDc" evidence="1">
    <location>
        <begin position="1"/>
        <end position="192"/>
    </location>
</feature>
<evidence type="ECO:0000313" key="2">
    <source>
        <dbReference type="EMBL" id="KAJ5072123.1"/>
    </source>
</evidence>
<comment type="caution">
    <text evidence="2">The sequence shown here is derived from an EMBL/GenBank/DDBJ whole genome shotgun (WGS) entry which is preliminary data.</text>
</comment>
<evidence type="ECO:0000259" key="1">
    <source>
        <dbReference type="PROSITE" id="PS51886"/>
    </source>
</evidence>
<dbReference type="AlphaFoldDB" id="A0A9Q0LG40"/>
<protein>
    <submittedName>
        <fullName evidence="2">Pep-cterm sorting domain-containing protein</fullName>
    </submittedName>
</protein>
<dbReference type="InterPro" id="IPR006571">
    <property type="entry name" value="TLDc_dom"/>
</dbReference>
<dbReference type="PROSITE" id="PS51886">
    <property type="entry name" value="TLDC"/>
    <property type="match status" value="1"/>
</dbReference>
<keyword evidence="3" id="KW-1185">Reference proteome</keyword>
<evidence type="ECO:0000313" key="3">
    <source>
        <dbReference type="Proteomes" id="UP001149090"/>
    </source>
</evidence>
<name>A0A9Q0LG40_ANAIG</name>
<organism evidence="2 3">
    <name type="scientific">Anaeramoeba ignava</name>
    <name type="common">Anaerobic marine amoeba</name>
    <dbReference type="NCBI Taxonomy" id="1746090"/>
    <lineage>
        <taxon>Eukaryota</taxon>
        <taxon>Metamonada</taxon>
        <taxon>Anaeramoebidae</taxon>
        <taxon>Anaeramoeba</taxon>
    </lineage>
</organism>
<sequence length="211" mass="24584">MKISFLPFLKKWIEDEEFWFSSKLNYSMTKEGKSPKRFHSICDNKGKTLVLIKTTEDYIFGGFTKIGWTTNKTQWVKKKDDWGWIRDENAFIFSLRRGKNSDDSTPQRFKIQPGRENHAICYAYFSGPSFGLSDISILADIVYPSHFDYFCSLYGDPSTSCYEIGPDFQQLGSFSSSVDAWDIDEIEIYFQPKANVNHFKINPMKLKSNKF</sequence>